<name>A0ACC3DZF7_9PEZI</name>
<comment type="caution">
    <text evidence="1">The sequence shown here is derived from an EMBL/GenBank/DDBJ whole genome shotgun (WGS) entry which is preliminary data.</text>
</comment>
<proteinExistence type="predicted"/>
<dbReference type="EMBL" id="JAWDJW010000025">
    <property type="protein sequence ID" value="KAK3081987.1"/>
    <property type="molecule type" value="Genomic_DNA"/>
</dbReference>
<organism evidence="1 2">
    <name type="scientific">Coniosporium uncinatum</name>
    <dbReference type="NCBI Taxonomy" id="93489"/>
    <lineage>
        <taxon>Eukaryota</taxon>
        <taxon>Fungi</taxon>
        <taxon>Dikarya</taxon>
        <taxon>Ascomycota</taxon>
        <taxon>Pezizomycotina</taxon>
        <taxon>Dothideomycetes</taxon>
        <taxon>Dothideomycetes incertae sedis</taxon>
        <taxon>Coniosporium</taxon>
    </lineage>
</organism>
<keyword evidence="2" id="KW-1185">Reference proteome</keyword>
<sequence length="126" mass="13825">MADFSAAGVPAGQAPEQDPSLPGPFELRIYTMKDAEAAKLYAERWVPHIDSLGVLNIKVHGVWYSQNNPKQVIALVRHPDGANPAETGKKYMQSEGFINDMKGFDFSLIDKVETHLMNAAEASPVK</sequence>
<dbReference type="Proteomes" id="UP001186974">
    <property type="component" value="Unassembled WGS sequence"/>
</dbReference>
<evidence type="ECO:0000313" key="2">
    <source>
        <dbReference type="Proteomes" id="UP001186974"/>
    </source>
</evidence>
<gene>
    <name evidence="1" type="ORF">LTS18_009295</name>
</gene>
<accession>A0ACC3DZF7</accession>
<protein>
    <submittedName>
        <fullName evidence="1">Uncharacterized protein</fullName>
    </submittedName>
</protein>
<reference evidence="1" key="1">
    <citation type="submission" date="2024-09" db="EMBL/GenBank/DDBJ databases">
        <title>Black Yeasts Isolated from many extreme environments.</title>
        <authorList>
            <person name="Coleine C."/>
            <person name="Stajich J.E."/>
            <person name="Selbmann L."/>
        </authorList>
    </citation>
    <scope>NUCLEOTIDE SEQUENCE</scope>
    <source>
        <strain evidence="1">CCFEE 5737</strain>
    </source>
</reference>
<evidence type="ECO:0000313" key="1">
    <source>
        <dbReference type="EMBL" id="KAK3081987.1"/>
    </source>
</evidence>